<dbReference type="PANTHER" id="PTHR34185">
    <property type="entry name" value="DIADENYLATE CYCLASE"/>
    <property type="match status" value="1"/>
</dbReference>
<evidence type="ECO:0000256" key="5">
    <source>
        <dbReference type="ARBA" id="ARBA00022695"/>
    </source>
</evidence>
<keyword evidence="7 10" id="KW-0067">ATP-binding</keyword>
<dbReference type="GO" id="GO:0005524">
    <property type="term" value="F:ATP binding"/>
    <property type="evidence" value="ECO:0007669"/>
    <property type="project" value="UniProtKB-UniRule"/>
</dbReference>
<protein>
    <recommendedName>
        <fullName evidence="10">Diadenylate cyclase</fullName>
        <shortName evidence="10">DAC</shortName>
        <ecNumber evidence="10">2.7.7.85</ecNumber>
    </recommendedName>
    <alternativeName>
        <fullName evidence="10">Cyclic-di-AMP synthase</fullName>
        <shortName evidence="10">c-di-AMP synthase</shortName>
    </alternativeName>
</protein>
<feature type="transmembrane region" description="Helical" evidence="10">
    <location>
        <begin position="62"/>
        <end position="80"/>
    </location>
</feature>
<dbReference type="EC" id="2.7.7.85" evidence="10"/>
<reference evidence="13" key="1">
    <citation type="journal article" date="2020" name="mSystems">
        <title>Genome- and Community-Level Interaction Insights into Carbon Utilization and Element Cycling Functions of Hydrothermarchaeota in Hydrothermal Sediment.</title>
        <authorList>
            <person name="Zhou Z."/>
            <person name="Liu Y."/>
            <person name="Xu W."/>
            <person name="Pan J."/>
            <person name="Luo Z.H."/>
            <person name="Li M."/>
        </authorList>
    </citation>
    <scope>NUCLEOTIDE SEQUENCE [LARGE SCALE GENOMIC DNA]</scope>
    <source>
        <strain evidence="12">SpSt-265</strain>
        <strain evidence="13">SpSt-465</strain>
    </source>
</reference>
<dbReference type="SUPFAM" id="SSF143597">
    <property type="entry name" value="YojJ-like"/>
    <property type="match status" value="1"/>
</dbReference>
<dbReference type="HAMAP" id="MF_01499">
    <property type="entry name" value="DacA"/>
    <property type="match status" value="1"/>
</dbReference>
<evidence type="ECO:0000256" key="2">
    <source>
        <dbReference type="ARBA" id="ARBA00022475"/>
    </source>
</evidence>
<dbReference type="PROSITE" id="PS51794">
    <property type="entry name" value="DAC"/>
    <property type="match status" value="1"/>
</dbReference>
<dbReference type="NCBIfam" id="TIGR00159">
    <property type="entry name" value="diadenylate cyclase CdaA"/>
    <property type="match status" value="1"/>
</dbReference>
<keyword evidence="3 10" id="KW-0808">Transferase</keyword>
<feature type="transmembrane region" description="Helical" evidence="10">
    <location>
        <begin position="40"/>
        <end position="56"/>
    </location>
</feature>
<dbReference type="AlphaFoldDB" id="A0A7C3ELG9"/>
<comment type="caution">
    <text evidence="13">The sequence shown here is derived from an EMBL/GenBank/DDBJ whole genome shotgun (WGS) entry which is preliminary data.</text>
</comment>
<dbReference type="InterPro" id="IPR014046">
    <property type="entry name" value="C-di-AMP_synthase"/>
</dbReference>
<dbReference type="PANTHER" id="PTHR34185:SF1">
    <property type="entry name" value="DIADENYLATE CYCLASE"/>
    <property type="match status" value="1"/>
</dbReference>
<dbReference type="EMBL" id="DSTU01000002">
    <property type="protein sequence ID" value="HFJ53275.1"/>
    <property type="molecule type" value="Genomic_DNA"/>
</dbReference>
<dbReference type="Pfam" id="PF19293">
    <property type="entry name" value="CdaA_N"/>
    <property type="match status" value="1"/>
</dbReference>
<keyword evidence="8 10" id="KW-1133">Transmembrane helix</keyword>
<dbReference type="InterPro" id="IPR036888">
    <property type="entry name" value="DNA_integrity_DisA_N_sf"/>
</dbReference>
<comment type="catalytic activity">
    <reaction evidence="1 10">
        <text>2 ATP = 3',3'-c-di-AMP + 2 diphosphate</text>
        <dbReference type="Rhea" id="RHEA:35655"/>
        <dbReference type="ChEBI" id="CHEBI:30616"/>
        <dbReference type="ChEBI" id="CHEBI:33019"/>
        <dbReference type="ChEBI" id="CHEBI:71500"/>
        <dbReference type="EC" id="2.7.7.85"/>
    </reaction>
</comment>
<dbReference type="InterPro" id="IPR050338">
    <property type="entry name" value="DisA"/>
</dbReference>
<dbReference type="GO" id="GO:0106408">
    <property type="term" value="F:diadenylate cyclase activity"/>
    <property type="evidence" value="ECO:0007669"/>
    <property type="project" value="UniProtKB-EC"/>
</dbReference>
<feature type="domain" description="DAC" evidence="11">
    <location>
        <begin position="81"/>
        <end position="236"/>
    </location>
</feature>
<dbReference type="InterPro" id="IPR034701">
    <property type="entry name" value="CdaA"/>
</dbReference>
<dbReference type="GO" id="GO:0004016">
    <property type="term" value="F:adenylate cyclase activity"/>
    <property type="evidence" value="ECO:0007669"/>
    <property type="project" value="UniProtKB-UniRule"/>
</dbReference>
<comment type="caution">
    <text evidence="10">Lacks conserved residue(s) required for the propagation of feature annotation.</text>
</comment>
<evidence type="ECO:0000313" key="12">
    <source>
        <dbReference type="EMBL" id="HEA87422.1"/>
    </source>
</evidence>
<keyword evidence="5 10" id="KW-0548">Nucleotidyltransferase</keyword>
<name>A0A7C3ELG9_UNCW3</name>
<organism evidence="13">
    <name type="scientific">candidate division WOR-3 bacterium</name>
    <dbReference type="NCBI Taxonomy" id="2052148"/>
    <lineage>
        <taxon>Bacteria</taxon>
        <taxon>Bacteria division WOR-3</taxon>
    </lineage>
</organism>
<gene>
    <name evidence="10" type="primary">dacA</name>
    <name evidence="12" type="ORF">ENP94_05360</name>
    <name evidence="13" type="ORF">ENS16_01095</name>
</gene>
<evidence type="ECO:0000256" key="10">
    <source>
        <dbReference type="HAMAP-Rule" id="MF_01499"/>
    </source>
</evidence>
<evidence type="ECO:0000256" key="7">
    <source>
        <dbReference type="ARBA" id="ARBA00022840"/>
    </source>
</evidence>
<comment type="similarity">
    <text evidence="10">Belongs to the adenylate cyclase family. DacA/CdaA subfamily.</text>
</comment>
<evidence type="ECO:0000259" key="11">
    <source>
        <dbReference type="PROSITE" id="PS51794"/>
    </source>
</evidence>
<evidence type="ECO:0000313" key="13">
    <source>
        <dbReference type="EMBL" id="HFJ53275.1"/>
    </source>
</evidence>
<evidence type="ECO:0000256" key="1">
    <source>
        <dbReference type="ARBA" id="ARBA00000877"/>
    </source>
</evidence>
<evidence type="ECO:0000256" key="6">
    <source>
        <dbReference type="ARBA" id="ARBA00022741"/>
    </source>
</evidence>
<evidence type="ECO:0000256" key="8">
    <source>
        <dbReference type="ARBA" id="ARBA00022989"/>
    </source>
</evidence>
<dbReference type="EMBL" id="DSLG01000006">
    <property type="protein sequence ID" value="HEA87422.1"/>
    <property type="molecule type" value="Genomic_DNA"/>
</dbReference>
<keyword evidence="6 10" id="KW-0547">Nucleotide-binding</keyword>
<evidence type="ECO:0000256" key="9">
    <source>
        <dbReference type="ARBA" id="ARBA00023136"/>
    </source>
</evidence>
<proteinExistence type="inferred from homology"/>
<evidence type="ECO:0000256" key="4">
    <source>
        <dbReference type="ARBA" id="ARBA00022692"/>
    </source>
</evidence>
<dbReference type="InterPro" id="IPR045585">
    <property type="entry name" value="CdaA_N"/>
</dbReference>
<keyword evidence="2 10" id="KW-1003">Cell membrane</keyword>
<keyword evidence="9 10" id="KW-0472">Membrane</keyword>
<evidence type="ECO:0000256" key="3">
    <source>
        <dbReference type="ARBA" id="ARBA00022679"/>
    </source>
</evidence>
<dbReference type="Gene3D" id="3.40.1700.10">
    <property type="entry name" value="DNA integrity scanning protein, DisA, N-terminal domain"/>
    <property type="match status" value="1"/>
</dbReference>
<dbReference type="PIRSF" id="PIRSF004793">
    <property type="entry name" value="UCP004793"/>
    <property type="match status" value="1"/>
</dbReference>
<comment type="subunit">
    <text evidence="10">Probably a homodimer.</text>
</comment>
<dbReference type="InterPro" id="IPR003390">
    <property type="entry name" value="DNA_integrity_scan_DisA_N"/>
</dbReference>
<dbReference type="GO" id="GO:0006171">
    <property type="term" value="P:cAMP biosynthetic process"/>
    <property type="evidence" value="ECO:0007669"/>
    <property type="project" value="InterPro"/>
</dbReference>
<accession>A0A7C3ELG9</accession>
<keyword evidence="4 10" id="KW-0812">Transmembrane</keyword>
<sequence length="250" mass="27537">MTVISFIRIRPVDIIDILLVTVATYYFLRFIRGTRAIRMLYALLFLVLVGTIARWLDFKALGLIISSLTTVWLVAFVILFQPEIRNLLSRFGRARPIRFLFRPAADSTLVEELVAAAAQLRERKIGALIVVEQEIGLREYTETGSRLEARVSAPLLVSIFTPPSPLHDGAVIISGNQIIAAGCTLPLGEAEPGLGMRHRAAAGITTLTDAVAIVVSETTGNITFARRGRLLINLTPSQLKYNLMQAILKV</sequence>
<comment type="function">
    <text evidence="10">Catalyzes the condensation of 2 ATP molecules into cyclic di-AMP (c-di-AMP), a second messenger used to regulate differing processes in different bacteria.</text>
</comment>
<dbReference type="Pfam" id="PF02457">
    <property type="entry name" value="DAC"/>
    <property type="match status" value="1"/>
</dbReference>